<dbReference type="Proteomes" id="UP001651690">
    <property type="component" value="Unassembled WGS sequence"/>
</dbReference>
<evidence type="ECO:0000313" key="1">
    <source>
        <dbReference type="EMBL" id="MCP9274001.1"/>
    </source>
</evidence>
<proteinExistence type="predicted"/>
<dbReference type="EMBL" id="JANDBD010000007">
    <property type="protein sequence ID" value="MCP9274001.1"/>
    <property type="molecule type" value="Genomic_DNA"/>
</dbReference>
<name>A0ABT1M4A3_9MYCO</name>
<protein>
    <submittedName>
        <fullName evidence="1">Uncharacterized protein</fullName>
    </submittedName>
</protein>
<reference evidence="1 2" key="1">
    <citation type="submission" date="2022-06" db="EMBL/GenBank/DDBJ databases">
        <title>Mycolicibacterium sp. CAU 1645 isolated from seawater.</title>
        <authorList>
            <person name="Kim W."/>
        </authorList>
    </citation>
    <scope>NUCLEOTIDE SEQUENCE [LARGE SCALE GENOMIC DNA]</scope>
    <source>
        <strain evidence="1 2">CAU 1645</strain>
    </source>
</reference>
<accession>A0ABT1M4A3</accession>
<dbReference type="RefSeq" id="WP_255061339.1">
    <property type="nucleotide sequence ID" value="NZ_JANDBD010000007.1"/>
</dbReference>
<evidence type="ECO:0000313" key="2">
    <source>
        <dbReference type="Proteomes" id="UP001651690"/>
    </source>
</evidence>
<keyword evidence="2" id="KW-1185">Reference proteome</keyword>
<sequence>MGAGLDEVIAPPSNVWAELARYLMAGDHRLGQAVAFLEEGGTDRNVFAERSGIKADYADFLLAFARKMKQGIIRVVVSDKNDGRESAAIQAHHYRYVLDDPLTSETRQYVKTVISRFRTVNVDIPSTAAKSQGAQDSYETALGFEPVLCTNSGCQWVWTRHAGECL</sequence>
<organism evidence="1 2">
    <name type="scientific">Mycolicibacterium arenosum</name>
    <dbReference type="NCBI Taxonomy" id="2952157"/>
    <lineage>
        <taxon>Bacteria</taxon>
        <taxon>Bacillati</taxon>
        <taxon>Actinomycetota</taxon>
        <taxon>Actinomycetes</taxon>
        <taxon>Mycobacteriales</taxon>
        <taxon>Mycobacteriaceae</taxon>
        <taxon>Mycolicibacterium</taxon>
    </lineage>
</organism>
<gene>
    <name evidence="1" type="ORF">NM203_17570</name>
</gene>
<comment type="caution">
    <text evidence="1">The sequence shown here is derived from an EMBL/GenBank/DDBJ whole genome shotgun (WGS) entry which is preliminary data.</text>
</comment>